<accession>D2BCP6</accession>
<dbReference type="KEGG" id="sro:Sros_9248"/>
<name>D2BCP6_STRRD</name>
<dbReference type="Proteomes" id="UP000002029">
    <property type="component" value="Chromosome"/>
</dbReference>
<dbReference type="HOGENOM" id="CLU_1739540_0_0_11"/>
<gene>
    <name evidence="2" type="ordered locus">Sros_9248</name>
</gene>
<keyword evidence="3" id="KW-1185">Reference proteome</keyword>
<protein>
    <submittedName>
        <fullName evidence="2">Uncharacterized protein</fullName>
    </submittedName>
</protein>
<organism evidence="2 3">
    <name type="scientific">Streptosporangium roseum (strain ATCC 12428 / DSM 43021 / JCM 3005 / KCTC 9067 / NCIMB 10171 / NRRL 2505 / NI 9100)</name>
    <dbReference type="NCBI Taxonomy" id="479432"/>
    <lineage>
        <taxon>Bacteria</taxon>
        <taxon>Bacillati</taxon>
        <taxon>Actinomycetota</taxon>
        <taxon>Actinomycetes</taxon>
        <taxon>Streptosporangiales</taxon>
        <taxon>Streptosporangiaceae</taxon>
        <taxon>Streptosporangium</taxon>
    </lineage>
</organism>
<dbReference type="STRING" id="479432.Sros_9248"/>
<dbReference type="AlphaFoldDB" id="D2BCP6"/>
<reference evidence="2 3" key="1">
    <citation type="journal article" date="2010" name="Stand. Genomic Sci.">
        <title>Complete genome sequence of Streptosporangium roseum type strain (NI 9100).</title>
        <authorList>
            <person name="Nolan M."/>
            <person name="Sikorski J."/>
            <person name="Jando M."/>
            <person name="Lucas S."/>
            <person name="Lapidus A."/>
            <person name="Glavina Del Rio T."/>
            <person name="Chen F."/>
            <person name="Tice H."/>
            <person name="Pitluck S."/>
            <person name="Cheng J.F."/>
            <person name="Chertkov O."/>
            <person name="Sims D."/>
            <person name="Meincke L."/>
            <person name="Brettin T."/>
            <person name="Han C."/>
            <person name="Detter J.C."/>
            <person name="Bruce D."/>
            <person name="Goodwin L."/>
            <person name="Land M."/>
            <person name="Hauser L."/>
            <person name="Chang Y.J."/>
            <person name="Jeffries C.D."/>
            <person name="Ivanova N."/>
            <person name="Mavromatis K."/>
            <person name="Mikhailova N."/>
            <person name="Chen A."/>
            <person name="Palaniappan K."/>
            <person name="Chain P."/>
            <person name="Rohde M."/>
            <person name="Goker M."/>
            <person name="Bristow J."/>
            <person name="Eisen J.A."/>
            <person name="Markowitz V."/>
            <person name="Hugenholtz P."/>
            <person name="Kyrpides N.C."/>
            <person name="Klenk H.P."/>
        </authorList>
    </citation>
    <scope>NUCLEOTIDE SEQUENCE [LARGE SCALE GENOMIC DNA]</scope>
    <source>
        <strain evidence="3">ATCC 12428 / DSM 43021 / JCM 3005 / NI 9100</strain>
    </source>
</reference>
<evidence type="ECO:0000313" key="2">
    <source>
        <dbReference type="EMBL" id="ACZ91866.1"/>
    </source>
</evidence>
<feature type="region of interest" description="Disordered" evidence="1">
    <location>
        <begin position="130"/>
        <end position="150"/>
    </location>
</feature>
<dbReference type="EMBL" id="CP001814">
    <property type="protein sequence ID" value="ACZ91866.1"/>
    <property type="molecule type" value="Genomic_DNA"/>
</dbReference>
<evidence type="ECO:0000256" key="1">
    <source>
        <dbReference type="SAM" id="MobiDB-lite"/>
    </source>
</evidence>
<evidence type="ECO:0000313" key="3">
    <source>
        <dbReference type="Proteomes" id="UP000002029"/>
    </source>
</evidence>
<sequence>MGGTVTLAPSVEASFAWEDGPAVLPPSGAEGAGVALTSGAGAEGAGVLLPTGAGREGAGVLLPSGGEGAGVLLPAGAGAEGVGVDGGGTIVPQPVSEGWGVGFATRAWGSVWSLVASQSPTPAKIDKIAPDRMSFRQSNAASRSGCQSGD</sequence>
<feature type="compositionally biased region" description="Polar residues" evidence="1">
    <location>
        <begin position="135"/>
        <end position="150"/>
    </location>
</feature>
<proteinExistence type="predicted"/>